<organism evidence="2">
    <name type="scientific">Nitratifractor salsuginis</name>
    <dbReference type="NCBI Taxonomy" id="269261"/>
    <lineage>
        <taxon>Bacteria</taxon>
        <taxon>Pseudomonadati</taxon>
        <taxon>Campylobacterota</taxon>
        <taxon>Epsilonproteobacteria</taxon>
        <taxon>Campylobacterales</taxon>
        <taxon>Sulfurovaceae</taxon>
        <taxon>Nitratifractor</taxon>
    </lineage>
</organism>
<dbReference type="EMBL" id="DRNO01000082">
    <property type="protein sequence ID" value="HFC03450.1"/>
    <property type="molecule type" value="Genomic_DNA"/>
</dbReference>
<dbReference type="AlphaFoldDB" id="A0A7V2WL55"/>
<protein>
    <recommendedName>
        <fullName evidence="3">Tetratricopeptide repeat-like domain-containing protein</fullName>
    </recommendedName>
</protein>
<evidence type="ECO:0000313" key="2">
    <source>
        <dbReference type="EMBL" id="HFC03450.1"/>
    </source>
</evidence>
<keyword evidence="1" id="KW-1133">Transmembrane helix</keyword>
<evidence type="ECO:0008006" key="3">
    <source>
        <dbReference type="Google" id="ProtNLM"/>
    </source>
</evidence>
<sequence>MSLKDEMNYVKEELSSDEKLLESAFRLERLYKKHKVKIWAVVVLLVLGFGGNALYGLYQENRLEQANRALLALEKNPADTAALKELENNNPKLYALYRYSVAVDQGKAEALKPLESSGDPLGDLVRYHEAVLSNRPGDSKYYHDLSLVEKAYEALKAGKKEVARSQLALVSENSPVAGIARLLRHSTLK</sequence>
<keyword evidence="1" id="KW-0472">Membrane</keyword>
<dbReference type="Proteomes" id="UP000885722">
    <property type="component" value="Unassembled WGS sequence"/>
</dbReference>
<comment type="caution">
    <text evidence="2">The sequence shown here is derived from an EMBL/GenBank/DDBJ whole genome shotgun (WGS) entry which is preliminary data.</text>
</comment>
<feature type="transmembrane region" description="Helical" evidence="1">
    <location>
        <begin position="36"/>
        <end position="58"/>
    </location>
</feature>
<proteinExistence type="predicted"/>
<reference evidence="2" key="1">
    <citation type="journal article" date="2020" name="mSystems">
        <title>Genome- and Community-Level Interaction Insights into Carbon Utilization and Element Cycling Functions of Hydrothermarchaeota in Hydrothermal Sediment.</title>
        <authorList>
            <person name="Zhou Z."/>
            <person name="Liu Y."/>
            <person name="Xu W."/>
            <person name="Pan J."/>
            <person name="Luo Z.H."/>
            <person name="Li M."/>
        </authorList>
    </citation>
    <scope>NUCLEOTIDE SEQUENCE [LARGE SCALE GENOMIC DNA]</scope>
    <source>
        <strain evidence="2">HyVt-513</strain>
    </source>
</reference>
<gene>
    <name evidence="2" type="ORF">ENJ74_01130</name>
</gene>
<keyword evidence="1" id="KW-0812">Transmembrane</keyword>
<accession>A0A7V2WL55</accession>
<name>A0A7V2WL55_9BACT</name>
<evidence type="ECO:0000256" key="1">
    <source>
        <dbReference type="SAM" id="Phobius"/>
    </source>
</evidence>